<dbReference type="InterPro" id="IPR020846">
    <property type="entry name" value="MFS_dom"/>
</dbReference>
<dbReference type="Pfam" id="PF07690">
    <property type="entry name" value="MFS_1"/>
    <property type="match status" value="1"/>
</dbReference>
<dbReference type="SUPFAM" id="SSF103473">
    <property type="entry name" value="MFS general substrate transporter"/>
    <property type="match status" value="1"/>
</dbReference>
<dbReference type="PANTHER" id="PTHR23501">
    <property type="entry name" value="MAJOR FACILITATOR SUPERFAMILY"/>
    <property type="match status" value="1"/>
</dbReference>
<keyword evidence="4 5" id="KW-0472">Membrane</keyword>
<organism evidence="7 8">
    <name type="scientific">Recurvomyces mirabilis</name>
    <dbReference type="NCBI Taxonomy" id="574656"/>
    <lineage>
        <taxon>Eukaryota</taxon>
        <taxon>Fungi</taxon>
        <taxon>Dikarya</taxon>
        <taxon>Ascomycota</taxon>
        <taxon>Pezizomycotina</taxon>
        <taxon>Dothideomycetes</taxon>
        <taxon>Dothideomycetidae</taxon>
        <taxon>Mycosphaerellales</taxon>
        <taxon>Teratosphaeriaceae</taxon>
        <taxon>Recurvomyces</taxon>
    </lineage>
</organism>
<comment type="caution">
    <text evidence="7">The sequence shown here is derived from an EMBL/GenBank/DDBJ whole genome shotgun (WGS) entry which is preliminary data.</text>
</comment>
<feature type="transmembrane region" description="Helical" evidence="5">
    <location>
        <begin position="298"/>
        <end position="317"/>
    </location>
</feature>
<accession>A0AAE0WP61</accession>
<feature type="transmembrane region" description="Helical" evidence="5">
    <location>
        <begin position="45"/>
        <end position="66"/>
    </location>
</feature>
<dbReference type="GO" id="GO:0005886">
    <property type="term" value="C:plasma membrane"/>
    <property type="evidence" value="ECO:0007669"/>
    <property type="project" value="TreeGrafter"/>
</dbReference>
<feature type="domain" description="Major facilitator superfamily (MFS) profile" evidence="6">
    <location>
        <begin position="69"/>
        <end position="587"/>
    </location>
</feature>
<evidence type="ECO:0000259" key="6">
    <source>
        <dbReference type="PROSITE" id="PS50850"/>
    </source>
</evidence>
<feature type="transmembrane region" description="Helical" evidence="5">
    <location>
        <begin position="263"/>
        <end position="286"/>
    </location>
</feature>
<feature type="transmembrane region" description="Helical" evidence="5">
    <location>
        <begin position="194"/>
        <end position="217"/>
    </location>
</feature>
<dbReference type="PROSITE" id="PS50850">
    <property type="entry name" value="MFS"/>
    <property type="match status" value="1"/>
</dbReference>
<comment type="subcellular location">
    <subcellularLocation>
        <location evidence="1">Membrane</location>
        <topology evidence="1">Multi-pass membrane protein</topology>
    </subcellularLocation>
</comment>
<feature type="transmembrane region" description="Helical" evidence="5">
    <location>
        <begin position="557"/>
        <end position="576"/>
    </location>
</feature>
<keyword evidence="3 5" id="KW-1133">Transmembrane helix</keyword>
<dbReference type="AlphaFoldDB" id="A0AAE0WP61"/>
<feature type="transmembrane region" description="Helical" evidence="5">
    <location>
        <begin position="338"/>
        <end position="356"/>
    </location>
</feature>
<evidence type="ECO:0000256" key="1">
    <source>
        <dbReference type="ARBA" id="ARBA00004141"/>
    </source>
</evidence>
<feature type="transmembrane region" description="Helical" evidence="5">
    <location>
        <begin position="229"/>
        <end position="248"/>
    </location>
</feature>
<dbReference type="CDD" id="cd06179">
    <property type="entry name" value="MFS_TRI12_like"/>
    <property type="match status" value="1"/>
</dbReference>
<dbReference type="Proteomes" id="UP001274830">
    <property type="component" value="Unassembled WGS sequence"/>
</dbReference>
<dbReference type="InterPro" id="IPR036259">
    <property type="entry name" value="MFS_trans_sf"/>
</dbReference>
<evidence type="ECO:0000256" key="5">
    <source>
        <dbReference type="SAM" id="Phobius"/>
    </source>
</evidence>
<keyword evidence="8" id="KW-1185">Reference proteome</keyword>
<keyword evidence="2 5" id="KW-0812">Transmembrane</keyword>
<protein>
    <recommendedName>
        <fullName evidence="6">Major facilitator superfamily (MFS) profile domain-containing protein</fullName>
    </recommendedName>
</protein>
<dbReference type="EMBL" id="JAUTXT010000015">
    <property type="protein sequence ID" value="KAK3675384.1"/>
    <property type="molecule type" value="Genomic_DNA"/>
</dbReference>
<evidence type="ECO:0000313" key="7">
    <source>
        <dbReference type="EMBL" id="KAK3675384.1"/>
    </source>
</evidence>
<sequence>MAEKMGASHTQSVEHSLHHVDTLETAPPMEHIAELQEASHINLTWRSWAVVFWSCFAIMAQVNILPETMSAISYIYKLIGDFGQVFVVVAAGSVIAFIIRDLGDASLAGWIIQGPLLMQSVLSPVVGRLSDVLDRKYIAIIPPLIAFIGACVSARAESMTVLIVGGVLIGTTLSTISIVQAIPAEVLPLKYRALANGFAFVGGAVGGLVGSLGAGGVTNANPAGWRNIFWMQAAFHLATTAGLFAFYWPKKNPNRERMSFKQILWAIDPIGSVLFIGAATMLLLALDWAGGAYAWSDAHVAAPLAIGFALLLAFCLYEWKGRTDGMVAHVFFKGSPNFALSCFAFAVEGWIFYSAVNSYTPQIVLNLGFETNSWVISLRQLAYNLTTLLASIPITLYATRQKDLKWPLIVTFTIFLIVVILYGCITPSWNHAQIGINVLSGLGQSGPLTLLVALIQFTAPHAYLSTATGLGFSARAIGGAFGSAVLDAISNGKLKKTYAPQVSAAAEGAGLPPSSVPALVAAFGTGKGFDEIPGITPAILGAAANASHWAYTHAYRLAWWSILPFVVVALISVACLKDVSALMTERVEATVEHVQELPGKEVP</sequence>
<dbReference type="PANTHER" id="PTHR23501:SF195">
    <property type="entry name" value="PEP5"/>
    <property type="match status" value="1"/>
</dbReference>
<dbReference type="Gene3D" id="1.20.1250.20">
    <property type="entry name" value="MFS general substrate transporter like domains"/>
    <property type="match status" value="1"/>
</dbReference>
<feature type="transmembrane region" description="Helical" evidence="5">
    <location>
        <begin position="406"/>
        <end position="428"/>
    </location>
</feature>
<name>A0AAE0WP61_9PEZI</name>
<dbReference type="InterPro" id="IPR053791">
    <property type="entry name" value="MFS_Tri12-like"/>
</dbReference>
<dbReference type="GO" id="GO:0022857">
    <property type="term" value="F:transmembrane transporter activity"/>
    <property type="evidence" value="ECO:0007669"/>
    <property type="project" value="InterPro"/>
</dbReference>
<feature type="transmembrane region" description="Helical" evidence="5">
    <location>
        <begin position="434"/>
        <end position="455"/>
    </location>
</feature>
<dbReference type="InterPro" id="IPR011701">
    <property type="entry name" value="MFS"/>
</dbReference>
<proteinExistence type="predicted"/>
<gene>
    <name evidence="7" type="ORF">LTR78_004894</name>
</gene>
<evidence type="ECO:0000313" key="8">
    <source>
        <dbReference type="Proteomes" id="UP001274830"/>
    </source>
</evidence>
<evidence type="ECO:0000256" key="3">
    <source>
        <dbReference type="ARBA" id="ARBA00022989"/>
    </source>
</evidence>
<evidence type="ECO:0000256" key="2">
    <source>
        <dbReference type="ARBA" id="ARBA00022692"/>
    </source>
</evidence>
<feature type="transmembrane region" description="Helical" evidence="5">
    <location>
        <begin position="137"/>
        <end position="156"/>
    </location>
</feature>
<reference evidence="7" key="1">
    <citation type="submission" date="2023-07" db="EMBL/GenBank/DDBJ databases">
        <title>Black Yeasts Isolated from many extreme environments.</title>
        <authorList>
            <person name="Coleine C."/>
            <person name="Stajich J.E."/>
            <person name="Selbmann L."/>
        </authorList>
    </citation>
    <scope>NUCLEOTIDE SEQUENCE</scope>
    <source>
        <strain evidence="7">CCFEE 5485</strain>
    </source>
</reference>
<feature type="transmembrane region" description="Helical" evidence="5">
    <location>
        <begin position="162"/>
        <end position="182"/>
    </location>
</feature>
<feature type="transmembrane region" description="Helical" evidence="5">
    <location>
        <begin position="78"/>
        <end position="99"/>
    </location>
</feature>
<evidence type="ECO:0000256" key="4">
    <source>
        <dbReference type="ARBA" id="ARBA00023136"/>
    </source>
</evidence>